<dbReference type="Proteomes" id="UP000189883">
    <property type="component" value="Chromosome"/>
</dbReference>
<dbReference type="EMBL" id="CP011859">
    <property type="protein sequence ID" value="AQY21509.1"/>
    <property type="molecule type" value="Genomic_DNA"/>
</dbReference>
<proteinExistence type="predicted"/>
<sequence>MTLICCRDEGSKENIQEEYSIVGKWKWSKEGTYSGKDLNVKLDENYPNSCEQNDIYEFTSSNKYIGTFYETNSNNECTPAITTKDYVYDKNKKVISFDGDPIDVLELTKDKMIIGWYEGDLNDDGITDYTKVYLYK</sequence>
<dbReference type="AlphaFoldDB" id="A0A1S7DQW6"/>
<feature type="domain" description="Lipocalin-like" evidence="1">
    <location>
        <begin position="21"/>
        <end position="114"/>
    </location>
</feature>
<evidence type="ECO:0000313" key="3">
    <source>
        <dbReference type="Proteomes" id="UP000189883"/>
    </source>
</evidence>
<reference evidence="2 3" key="1">
    <citation type="submission" date="2015-06" db="EMBL/GenBank/DDBJ databases">
        <title>R. anatipestifer strain HXb2 is the most virulent strain so far, and the genome sequence would help us uncover the pathogenesis.</title>
        <authorList>
            <person name="Hu Q."/>
            <person name="Qi J."/>
            <person name="Bo H."/>
            <person name="Liu G."/>
            <person name="Tao M."/>
            <person name="Ding Y."/>
            <person name="Xue Y."/>
        </authorList>
    </citation>
    <scope>NUCLEOTIDE SEQUENCE [LARGE SCALE GENOMIC DNA]</scope>
    <source>
        <strain evidence="2 3">HXb2</strain>
    </source>
</reference>
<accession>A0A1S7DQW6</accession>
<evidence type="ECO:0000313" key="2">
    <source>
        <dbReference type="EMBL" id="AQY21509.1"/>
    </source>
</evidence>
<dbReference type="RefSeq" id="WP_185114025.1">
    <property type="nucleotide sequence ID" value="NZ_CP011859.1"/>
</dbReference>
<organism evidence="2 3">
    <name type="scientific">Riemerella anatipestifer</name>
    <name type="common">Moraxella anatipestifer</name>
    <dbReference type="NCBI Taxonomy" id="34085"/>
    <lineage>
        <taxon>Bacteria</taxon>
        <taxon>Pseudomonadati</taxon>
        <taxon>Bacteroidota</taxon>
        <taxon>Flavobacteriia</taxon>
        <taxon>Flavobacteriales</taxon>
        <taxon>Weeksellaceae</taxon>
        <taxon>Riemerella</taxon>
    </lineage>
</organism>
<protein>
    <recommendedName>
        <fullName evidence="1">Lipocalin-like domain-containing protein</fullName>
    </recommendedName>
</protein>
<dbReference type="Pfam" id="PF13648">
    <property type="entry name" value="Lipocalin_4"/>
    <property type="match status" value="1"/>
</dbReference>
<evidence type="ECO:0000259" key="1">
    <source>
        <dbReference type="Pfam" id="PF13648"/>
    </source>
</evidence>
<gene>
    <name evidence="2" type="ORF">AB406_0551</name>
</gene>
<name>A0A1S7DQW6_RIEAN</name>
<dbReference type="InterPro" id="IPR024311">
    <property type="entry name" value="Lipocalin-like"/>
</dbReference>